<evidence type="ECO:0000256" key="5">
    <source>
        <dbReference type="ARBA" id="ARBA00014520"/>
    </source>
</evidence>
<evidence type="ECO:0000256" key="8">
    <source>
        <dbReference type="ARBA" id="ARBA00022618"/>
    </source>
</evidence>
<dbReference type="GO" id="GO:0042729">
    <property type="term" value="C:DASH complex"/>
    <property type="evidence" value="ECO:0007669"/>
    <property type="project" value="InterPro"/>
</dbReference>
<gene>
    <name evidence="19" type="primary">ASK1</name>
    <name evidence="19" type="ORF">PICST_28508</name>
</gene>
<evidence type="ECO:0000256" key="1">
    <source>
        <dbReference type="ARBA" id="ARBA00004123"/>
    </source>
</evidence>
<feature type="compositionally biased region" description="Basic and acidic residues" evidence="18">
    <location>
        <begin position="529"/>
        <end position="540"/>
    </location>
</feature>
<dbReference type="GO" id="GO:0008608">
    <property type="term" value="P:attachment of spindle microtubules to kinetochore"/>
    <property type="evidence" value="ECO:0007669"/>
    <property type="project" value="InterPro"/>
</dbReference>
<dbReference type="KEGG" id="pic:PICST_28508"/>
<evidence type="ECO:0000256" key="18">
    <source>
        <dbReference type="SAM" id="MobiDB-lite"/>
    </source>
</evidence>
<evidence type="ECO:0000256" key="3">
    <source>
        <dbReference type="ARBA" id="ARBA00004629"/>
    </source>
</evidence>
<evidence type="ECO:0000256" key="16">
    <source>
        <dbReference type="ARBA" id="ARBA00023328"/>
    </source>
</evidence>
<dbReference type="PANTHER" id="PTHR28200">
    <property type="entry name" value="DASH COMPLEX SUBUNIT ASK1"/>
    <property type="match status" value="1"/>
</dbReference>
<feature type="compositionally biased region" description="Polar residues" evidence="18">
    <location>
        <begin position="376"/>
        <end position="386"/>
    </location>
</feature>
<keyword evidence="11" id="KW-0159">Chromosome partition</keyword>
<keyword evidence="16" id="KW-0137">Centromere</keyword>
<reference evidence="19 20" key="1">
    <citation type="journal article" date="2007" name="Nat. Biotechnol.">
        <title>Genome sequence of the lignocellulose-bioconverting and xylose-fermenting yeast Pichia stipitis.</title>
        <authorList>
            <person name="Jeffries T.W."/>
            <person name="Grigoriev I.V."/>
            <person name="Grimwood J."/>
            <person name="Laplaza J.M."/>
            <person name="Aerts A."/>
            <person name="Salamov A."/>
            <person name="Schmutz J."/>
            <person name="Lindquist E."/>
            <person name="Dehal P."/>
            <person name="Shapiro H."/>
            <person name="Jin Y.S."/>
            <person name="Passoth V."/>
            <person name="Richardson P.M."/>
        </authorList>
    </citation>
    <scope>NUCLEOTIDE SEQUENCE [LARGE SCALE GENOMIC DNA]</scope>
    <source>
        <strain evidence="20">ATCC 58785 / CBS 6054 / NBRC 10063 / NRRL Y-11545</strain>
    </source>
</reference>
<protein>
    <recommendedName>
        <fullName evidence="5">DASH complex subunit ASK1</fullName>
    </recommendedName>
    <alternativeName>
        <fullName evidence="17">Outer kinetochore protein ASK1</fullName>
    </alternativeName>
</protein>
<feature type="region of interest" description="Disordered" evidence="18">
    <location>
        <begin position="254"/>
        <end position="295"/>
    </location>
</feature>
<keyword evidence="13" id="KW-0206">Cytoskeleton</keyword>
<comment type="caution">
    <text evidence="19">The sequence shown here is derived from an EMBL/GenBank/DDBJ whole genome shotgun (WGS) entry which is preliminary data.</text>
</comment>
<comment type="similarity">
    <text evidence="4">Belongs to the DASH complex ASK1 family.</text>
</comment>
<evidence type="ECO:0000256" key="6">
    <source>
        <dbReference type="ARBA" id="ARBA00022454"/>
    </source>
</evidence>
<dbReference type="InParanoid" id="A3GG83"/>
<dbReference type="GeneID" id="4851282"/>
<keyword evidence="12" id="KW-0995">Kinetochore</keyword>
<dbReference type="AlphaFoldDB" id="A3GG83"/>
<dbReference type="STRING" id="322104.A3GG83"/>
<dbReference type="Proteomes" id="UP000002258">
    <property type="component" value="Chromosome 1"/>
</dbReference>
<dbReference type="GO" id="GO:0044732">
    <property type="term" value="C:mitotic spindle pole body"/>
    <property type="evidence" value="ECO:0007669"/>
    <property type="project" value="TreeGrafter"/>
</dbReference>
<dbReference type="eggNOG" id="ENOG502RZQN">
    <property type="taxonomic scope" value="Eukaryota"/>
</dbReference>
<keyword evidence="7" id="KW-0963">Cytoplasm</keyword>
<keyword evidence="20" id="KW-1185">Reference proteome</keyword>
<dbReference type="OMA" id="YHRVSIS"/>
<feature type="compositionally biased region" description="Polar residues" evidence="18">
    <location>
        <begin position="508"/>
        <end position="526"/>
    </location>
</feature>
<evidence type="ECO:0000256" key="13">
    <source>
        <dbReference type="ARBA" id="ARBA00023212"/>
    </source>
</evidence>
<keyword evidence="8" id="KW-0132">Cell division</keyword>
<dbReference type="OrthoDB" id="5573898at2759"/>
<keyword evidence="9" id="KW-0493">Microtubule</keyword>
<comment type="subcellular location">
    <subcellularLocation>
        <location evidence="3">Chromosome</location>
        <location evidence="3">Centromere</location>
        <location evidence="3">Kinetochore</location>
    </subcellularLocation>
    <subcellularLocation>
        <location evidence="2">Cytoplasm</location>
        <location evidence="2">Cytoskeleton</location>
        <location evidence="2">Spindle</location>
    </subcellularLocation>
    <subcellularLocation>
        <location evidence="1">Nucleus</location>
    </subcellularLocation>
</comment>
<feature type="region of interest" description="Disordered" evidence="18">
    <location>
        <begin position="193"/>
        <end position="230"/>
    </location>
</feature>
<dbReference type="RefSeq" id="XP_001387495.2">
    <property type="nucleotide sequence ID" value="XM_001387458.1"/>
</dbReference>
<sequence>MKRYSIAPSSSRRKSAAASAYNDDSAFARQELERLEQETTLVLQEIDKNISRANSVINDRLIPVIKDYSSETRKVWNNAGFWKYFFEHSANVELNSYEDPINTNTDVNTIANTGNNLLFDDDEKEEEIVDANDEYENDNDRVDELPVFKRPLVNHGSIVYATDPQTNIALTARYDPSESIGLQIPPMLTATLSSSEATNTNSRSPVRRTRSPSKTQTLRQSLDAYHRVSISPRKIQTPLRTYDEVRRRSSMIRELINSSPTLPEPPILQSEIGNSPPPVSHNSKDSAQSAAASSRDVLSPVLIESVYSPAKSIHSSAHRKGAASAENTIQRFPSTPKFVERLSGGAGVDIMRTPFGTRLRYGDDSDLQPPELQNDVPLSSTMTRPSTAADALPVEGSSKRKSGGTEGSSKRPRPLETNDDNENVFLDSTNKNVSAGSTVYHSILQQERDKSRDNTNHSQSRSISQVFDDVIARISGKRTDTNVDEGQAHDELERANGPEVNDIFKEVSGTQEDASLQDHTGNSTSELGPLRERWRNINGL</sequence>
<proteinExistence type="inferred from homology"/>
<name>A3GG83_PICST</name>
<evidence type="ECO:0000256" key="9">
    <source>
        <dbReference type="ARBA" id="ARBA00022701"/>
    </source>
</evidence>
<keyword evidence="14" id="KW-0539">Nucleus</keyword>
<evidence type="ECO:0000256" key="14">
    <source>
        <dbReference type="ARBA" id="ARBA00023242"/>
    </source>
</evidence>
<evidence type="ECO:0000256" key="10">
    <source>
        <dbReference type="ARBA" id="ARBA00022776"/>
    </source>
</evidence>
<evidence type="ECO:0000256" key="7">
    <source>
        <dbReference type="ARBA" id="ARBA00022490"/>
    </source>
</evidence>
<evidence type="ECO:0000256" key="17">
    <source>
        <dbReference type="ARBA" id="ARBA00029735"/>
    </source>
</evidence>
<feature type="region of interest" description="Disordered" evidence="18">
    <location>
        <begin position="445"/>
        <end position="464"/>
    </location>
</feature>
<evidence type="ECO:0000256" key="4">
    <source>
        <dbReference type="ARBA" id="ARBA00010731"/>
    </source>
</evidence>
<organism evidence="19 20">
    <name type="scientific">Scheffersomyces stipitis (strain ATCC 58785 / CBS 6054 / NBRC 10063 / NRRL Y-11545)</name>
    <name type="common">Yeast</name>
    <name type="synonym">Pichia stipitis</name>
    <dbReference type="NCBI Taxonomy" id="322104"/>
    <lineage>
        <taxon>Eukaryota</taxon>
        <taxon>Fungi</taxon>
        <taxon>Dikarya</taxon>
        <taxon>Ascomycota</taxon>
        <taxon>Saccharomycotina</taxon>
        <taxon>Pichiomycetes</taxon>
        <taxon>Debaryomycetaceae</taxon>
        <taxon>Scheffersomyces</taxon>
    </lineage>
</organism>
<evidence type="ECO:0000313" key="19">
    <source>
        <dbReference type="EMBL" id="EAZ63472.2"/>
    </source>
</evidence>
<feature type="compositionally biased region" description="Basic and acidic residues" evidence="18">
    <location>
        <begin position="477"/>
        <end position="496"/>
    </location>
</feature>
<evidence type="ECO:0000256" key="12">
    <source>
        <dbReference type="ARBA" id="ARBA00022838"/>
    </source>
</evidence>
<dbReference type="GO" id="GO:0072686">
    <property type="term" value="C:mitotic spindle"/>
    <property type="evidence" value="ECO:0007669"/>
    <property type="project" value="InterPro"/>
</dbReference>
<accession>A3GG83</accession>
<feature type="region of interest" description="Disordered" evidence="18">
    <location>
        <begin position="477"/>
        <end position="540"/>
    </location>
</feature>
<evidence type="ECO:0000313" key="20">
    <source>
        <dbReference type="Proteomes" id="UP000002258"/>
    </source>
</evidence>
<feature type="region of interest" description="Disordered" evidence="18">
    <location>
        <begin position="359"/>
        <end position="432"/>
    </location>
</feature>
<feature type="compositionally biased region" description="Basic and acidic residues" evidence="18">
    <location>
        <begin position="446"/>
        <end position="455"/>
    </location>
</feature>
<dbReference type="Pfam" id="PF08655">
    <property type="entry name" value="DASH_Ask1"/>
    <property type="match status" value="1"/>
</dbReference>
<dbReference type="PANTHER" id="PTHR28200:SF1">
    <property type="entry name" value="DASH COMPLEX SUBUNIT ASK1"/>
    <property type="match status" value="1"/>
</dbReference>
<evidence type="ECO:0000256" key="15">
    <source>
        <dbReference type="ARBA" id="ARBA00023306"/>
    </source>
</evidence>
<dbReference type="GO" id="GO:0051301">
    <property type="term" value="P:cell division"/>
    <property type="evidence" value="ECO:0007669"/>
    <property type="project" value="UniProtKB-KW"/>
</dbReference>
<keyword evidence="10" id="KW-0498">Mitosis</keyword>
<dbReference type="GO" id="GO:0005874">
    <property type="term" value="C:microtubule"/>
    <property type="evidence" value="ECO:0007669"/>
    <property type="project" value="UniProtKB-KW"/>
</dbReference>
<evidence type="ECO:0000256" key="11">
    <source>
        <dbReference type="ARBA" id="ARBA00022829"/>
    </source>
</evidence>
<dbReference type="EMBL" id="AAVQ01000001">
    <property type="protein sequence ID" value="EAZ63472.2"/>
    <property type="molecule type" value="Genomic_DNA"/>
</dbReference>
<keyword evidence="6" id="KW-0158">Chromosome</keyword>
<keyword evidence="15" id="KW-0131">Cell cycle</keyword>
<evidence type="ECO:0000256" key="2">
    <source>
        <dbReference type="ARBA" id="ARBA00004186"/>
    </source>
</evidence>
<dbReference type="InterPro" id="IPR013964">
    <property type="entry name" value="DASH_Ask1"/>
</dbReference>
<dbReference type="HOGENOM" id="CLU_037658_0_0_1"/>